<feature type="transmembrane region" description="Helical" evidence="8">
    <location>
        <begin position="197"/>
        <end position="221"/>
    </location>
</feature>
<feature type="transmembrane region" description="Helical" evidence="8">
    <location>
        <begin position="99"/>
        <end position="118"/>
    </location>
</feature>
<feature type="transmembrane region" description="Helical" evidence="8">
    <location>
        <begin position="130"/>
        <end position="154"/>
    </location>
</feature>
<accession>A0A5B9PHI5</accession>
<feature type="transmembrane region" description="Helical" evidence="8">
    <location>
        <begin position="233"/>
        <end position="254"/>
    </location>
</feature>
<evidence type="ECO:0000313" key="10">
    <source>
        <dbReference type="Proteomes" id="UP000322214"/>
    </source>
</evidence>
<feature type="transmembrane region" description="Helical" evidence="8">
    <location>
        <begin position="6"/>
        <end position="21"/>
    </location>
</feature>
<evidence type="ECO:0000256" key="4">
    <source>
        <dbReference type="ARBA" id="ARBA00022475"/>
    </source>
</evidence>
<evidence type="ECO:0000313" key="9">
    <source>
        <dbReference type="EMBL" id="QEG24760.1"/>
    </source>
</evidence>
<evidence type="ECO:0000256" key="1">
    <source>
        <dbReference type="ARBA" id="ARBA00004651"/>
    </source>
</evidence>
<dbReference type="GO" id="GO:0005886">
    <property type="term" value="C:plasma membrane"/>
    <property type="evidence" value="ECO:0007669"/>
    <property type="project" value="UniProtKB-SubCell"/>
</dbReference>
<evidence type="ECO:0000256" key="7">
    <source>
        <dbReference type="ARBA" id="ARBA00023136"/>
    </source>
</evidence>
<proteinExistence type="inferred from homology"/>
<dbReference type="InterPro" id="IPR004776">
    <property type="entry name" value="Mem_transp_PIN-like"/>
</dbReference>
<reference evidence="9 10" key="1">
    <citation type="submission" date="2019-08" db="EMBL/GenBank/DDBJ databases">
        <title>Deep-cultivation of Planctomycetes and their phenomic and genomic characterization uncovers novel biology.</title>
        <authorList>
            <person name="Wiegand S."/>
            <person name="Jogler M."/>
            <person name="Boedeker C."/>
            <person name="Pinto D."/>
            <person name="Vollmers J."/>
            <person name="Rivas-Marin E."/>
            <person name="Kohn T."/>
            <person name="Peeters S.H."/>
            <person name="Heuer A."/>
            <person name="Rast P."/>
            <person name="Oberbeckmann S."/>
            <person name="Bunk B."/>
            <person name="Jeske O."/>
            <person name="Meyerdierks A."/>
            <person name="Storesund J.E."/>
            <person name="Kallscheuer N."/>
            <person name="Luecker S."/>
            <person name="Lage O.M."/>
            <person name="Pohl T."/>
            <person name="Merkel B.J."/>
            <person name="Hornburger P."/>
            <person name="Mueller R.-W."/>
            <person name="Bruemmer F."/>
            <person name="Labrenz M."/>
            <person name="Spormann A.M."/>
            <person name="Op den Camp H."/>
            <person name="Overmann J."/>
            <person name="Amann R."/>
            <person name="Jetten M.S.M."/>
            <person name="Mascher T."/>
            <person name="Medema M.H."/>
            <person name="Devos D.P."/>
            <person name="Kaster A.-K."/>
            <person name="Ovreas L."/>
            <person name="Rohde M."/>
            <person name="Galperin M.Y."/>
            <person name="Jogler C."/>
        </authorList>
    </citation>
    <scope>NUCLEOTIDE SEQUENCE [LARGE SCALE GENOMIC DNA]</scope>
    <source>
        <strain evidence="9 10">FC18</strain>
    </source>
</reference>
<evidence type="ECO:0000256" key="8">
    <source>
        <dbReference type="SAM" id="Phobius"/>
    </source>
</evidence>
<keyword evidence="5 8" id="KW-0812">Transmembrane</keyword>
<dbReference type="InterPro" id="IPR038770">
    <property type="entry name" value="Na+/solute_symporter_sf"/>
</dbReference>
<feature type="transmembrane region" description="Helical" evidence="8">
    <location>
        <begin position="64"/>
        <end position="87"/>
    </location>
</feature>
<feature type="transmembrane region" description="Helical" evidence="8">
    <location>
        <begin position="260"/>
        <end position="280"/>
    </location>
</feature>
<evidence type="ECO:0000256" key="3">
    <source>
        <dbReference type="ARBA" id="ARBA00022448"/>
    </source>
</evidence>
<dbReference type="Gene3D" id="1.20.1530.20">
    <property type="match status" value="1"/>
</dbReference>
<keyword evidence="3" id="KW-0813">Transport</keyword>
<dbReference type="Pfam" id="PF03547">
    <property type="entry name" value="Mem_trans"/>
    <property type="match status" value="1"/>
</dbReference>
<feature type="transmembrane region" description="Helical" evidence="8">
    <location>
        <begin position="287"/>
        <end position="311"/>
    </location>
</feature>
<organism evidence="9 10">
    <name type="scientific">Mariniblastus fucicola</name>
    <dbReference type="NCBI Taxonomy" id="980251"/>
    <lineage>
        <taxon>Bacteria</taxon>
        <taxon>Pseudomonadati</taxon>
        <taxon>Planctomycetota</taxon>
        <taxon>Planctomycetia</taxon>
        <taxon>Pirellulales</taxon>
        <taxon>Pirellulaceae</taxon>
        <taxon>Mariniblastus</taxon>
    </lineage>
</organism>
<dbReference type="AlphaFoldDB" id="A0A5B9PHI5"/>
<dbReference type="OrthoDB" id="9794315at2"/>
<protein>
    <submittedName>
        <fullName evidence="9">Putative transporter YfdV</fullName>
    </submittedName>
</protein>
<comment type="subcellular location">
    <subcellularLocation>
        <location evidence="1">Cell membrane</location>
        <topology evidence="1">Multi-pass membrane protein</topology>
    </subcellularLocation>
</comment>
<keyword evidence="7 8" id="KW-0472">Membrane</keyword>
<dbReference type="EMBL" id="CP042912">
    <property type="protein sequence ID" value="QEG24760.1"/>
    <property type="molecule type" value="Genomic_DNA"/>
</dbReference>
<feature type="transmembrane region" description="Helical" evidence="8">
    <location>
        <begin position="33"/>
        <end position="52"/>
    </location>
</feature>
<dbReference type="PANTHER" id="PTHR36838:SF3">
    <property type="entry name" value="TRANSPORTER AUXIN EFFLUX CARRIER EC FAMILY"/>
    <property type="match status" value="1"/>
</dbReference>
<dbReference type="PANTHER" id="PTHR36838">
    <property type="entry name" value="AUXIN EFFLUX CARRIER FAMILY PROTEIN"/>
    <property type="match status" value="1"/>
</dbReference>
<keyword evidence="10" id="KW-1185">Reference proteome</keyword>
<sequence length="312" mass="33198">MQIFDSLIPLFSVIGLGMLLRRRGFLTAESTQAFNRFAYYYGLPLFLFYKLAGAETVSASDNLMTVALISAVALTFAISWIAAILFNQNVASRGASIQASFRGNLAFMGLPLILFLIEELPDEQKASIEAAMLLALTPVIIFFNIGSVVALVTYNQKTEKDVSIPAMALEIARNPLVWACVGGALFQLSGWELPRSIMRTCSIVGASAFPIALLGIGSQLISIPSARGWRATVVPTLIKCVVCPLIGWAVGAAIGLDEVALQVTVILCAMPTAVSSYVMAEQMNGDAALAAGAVVVSTVFSLPSLALLIWLT</sequence>
<dbReference type="RefSeq" id="WP_075083684.1">
    <property type="nucleotide sequence ID" value="NZ_CP042912.1"/>
</dbReference>
<dbReference type="GO" id="GO:0055085">
    <property type="term" value="P:transmembrane transport"/>
    <property type="evidence" value="ECO:0007669"/>
    <property type="project" value="InterPro"/>
</dbReference>
<comment type="similarity">
    <text evidence="2">Belongs to the auxin efflux carrier (TC 2.A.69) family.</text>
</comment>
<dbReference type="Proteomes" id="UP000322214">
    <property type="component" value="Chromosome"/>
</dbReference>
<evidence type="ECO:0000256" key="6">
    <source>
        <dbReference type="ARBA" id="ARBA00022989"/>
    </source>
</evidence>
<evidence type="ECO:0000256" key="2">
    <source>
        <dbReference type="ARBA" id="ARBA00010145"/>
    </source>
</evidence>
<name>A0A5B9PHI5_9BACT</name>
<gene>
    <name evidence="9" type="ORF">MFFC18_46820</name>
</gene>
<dbReference type="KEGG" id="mff:MFFC18_46820"/>
<dbReference type="STRING" id="980251.GCA_001642875_00887"/>
<keyword evidence="6 8" id="KW-1133">Transmembrane helix</keyword>
<evidence type="ECO:0000256" key="5">
    <source>
        <dbReference type="ARBA" id="ARBA00022692"/>
    </source>
</evidence>
<keyword evidence="4" id="KW-1003">Cell membrane</keyword>